<organism evidence="2 3">
    <name type="scientific">Pyricularia oryzae</name>
    <name type="common">Rice blast fungus</name>
    <name type="synonym">Magnaporthe oryzae</name>
    <dbReference type="NCBI Taxonomy" id="318829"/>
    <lineage>
        <taxon>Eukaryota</taxon>
        <taxon>Fungi</taxon>
        <taxon>Dikarya</taxon>
        <taxon>Ascomycota</taxon>
        <taxon>Pezizomycotina</taxon>
        <taxon>Sordariomycetes</taxon>
        <taxon>Sordariomycetidae</taxon>
        <taxon>Magnaporthales</taxon>
        <taxon>Pyriculariaceae</taxon>
        <taxon>Pyricularia</taxon>
    </lineage>
</organism>
<dbReference type="AlphaFoldDB" id="A0A4P7NPD3"/>
<name>A0A4P7NPD3_PYROR</name>
<sequence>MMSRCWGNPAKTTIDPPLLYDEELPPFRRRFAWSMARRLSLFLRSLQSEGPASPGAGQHSSGGNSPESELGSYGIQCCVTTSSITVAFCLPRLFSSILGLEQQQPILAAVD</sequence>
<proteinExistence type="predicted"/>
<evidence type="ECO:0000256" key="1">
    <source>
        <dbReference type="SAM" id="MobiDB-lite"/>
    </source>
</evidence>
<evidence type="ECO:0000313" key="2">
    <source>
        <dbReference type="EMBL" id="QBZ63576.1"/>
    </source>
</evidence>
<reference evidence="2 3" key="1">
    <citation type="journal article" date="2019" name="Mol. Biol. Evol.">
        <title>Blast fungal genomes show frequent chromosomal changes, gene gains and losses, and effector gene turnover.</title>
        <authorList>
            <person name="Gomez Luciano L.B."/>
            <person name="Jason Tsai I."/>
            <person name="Chuma I."/>
            <person name="Tosa Y."/>
            <person name="Chen Y.H."/>
            <person name="Li J.Y."/>
            <person name="Li M.Y."/>
            <person name="Jade Lu M.Y."/>
            <person name="Nakayashiki H."/>
            <person name="Li W.H."/>
        </authorList>
    </citation>
    <scope>NUCLEOTIDE SEQUENCE [LARGE SCALE GENOMIC DNA]</scope>
    <source>
        <strain evidence="2">MZ5-1-6</strain>
    </source>
</reference>
<feature type="compositionally biased region" description="Polar residues" evidence="1">
    <location>
        <begin position="58"/>
        <end position="67"/>
    </location>
</feature>
<protein>
    <submittedName>
        <fullName evidence="2">Uncharacterized protein</fullName>
    </submittedName>
</protein>
<dbReference type="EMBL" id="CP034209">
    <property type="protein sequence ID" value="QBZ63576.1"/>
    <property type="molecule type" value="Genomic_DNA"/>
</dbReference>
<feature type="region of interest" description="Disordered" evidence="1">
    <location>
        <begin position="49"/>
        <end position="70"/>
    </location>
</feature>
<accession>A0A4P7NPD3</accession>
<dbReference type="Proteomes" id="UP000294847">
    <property type="component" value="Chromosome 6"/>
</dbReference>
<gene>
    <name evidence="2" type="ORF">PoMZ_05259</name>
</gene>
<evidence type="ECO:0000313" key="3">
    <source>
        <dbReference type="Proteomes" id="UP000294847"/>
    </source>
</evidence>